<feature type="binding site" description="axial binding residue" evidence="7">
    <location>
        <position position="439"/>
    </location>
    <ligand>
        <name>heme</name>
        <dbReference type="ChEBI" id="CHEBI:30413"/>
    </ligand>
    <ligandPart>
        <name>Fe</name>
        <dbReference type="ChEBI" id="CHEBI:18248"/>
    </ligandPart>
</feature>
<keyword evidence="4 7" id="KW-0479">Metal-binding</keyword>
<keyword evidence="6 7" id="KW-0408">Iron</keyword>
<comment type="similarity">
    <text evidence="2 8">Belongs to the cytochrome P450 family.</text>
</comment>
<dbReference type="FunFam" id="1.10.630.10:FF:000007">
    <property type="entry name" value="Cytochrome P450 76C4"/>
    <property type="match status" value="1"/>
</dbReference>
<evidence type="ECO:0000313" key="12">
    <source>
        <dbReference type="Proteomes" id="UP001324115"/>
    </source>
</evidence>
<evidence type="ECO:0000313" key="11">
    <source>
        <dbReference type="EMBL" id="KAK4571706.1"/>
    </source>
</evidence>
<dbReference type="AlphaFoldDB" id="A0AAN7EGY1"/>
<evidence type="ECO:0000256" key="6">
    <source>
        <dbReference type="ARBA" id="ARBA00023004"/>
    </source>
</evidence>
<dbReference type="GO" id="GO:0004497">
    <property type="term" value="F:monooxygenase activity"/>
    <property type="evidence" value="ECO:0007669"/>
    <property type="project" value="UniProtKB-KW"/>
</dbReference>
<dbReference type="PANTHER" id="PTHR47950:SF49">
    <property type="entry name" value="CYTOCHROME P450"/>
    <property type="match status" value="1"/>
</dbReference>
<evidence type="ECO:0000256" key="2">
    <source>
        <dbReference type="ARBA" id="ARBA00010617"/>
    </source>
</evidence>
<protein>
    <recommendedName>
        <fullName evidence="13">(S)-N-methylcoclaurine 3'-hydroxylase isozyme 2</fullName>
    </recommendedName>
</protein>
<dbReference type="GO" id="GO:0005506">
    <property type="term" value="F:iron ion binding"/>
    <property type="evidence" value="ECO:0007669"/>
    <property type="project" value="InterPro"/>
</dbReference>
<reference evidence="11 12" key="1">
    <citation type="journal article" date="2023" name="G3 (Bethesda)">
        <title>A haplotype-resolved chromosome-scale genome for Quercus rubra L. provides insights into the genetics of adaptive traits for red oak species.</title>
        <authorList>
            <person name="Kapoor B."/>
            <person name="Jenkins J."/>
            <person name="Schmutz J."/>
            <person name="Zhebentyayeva T."/>
            <person name="Kuelheim C."/>
            <person name="Coggeshall M."/>
            <person name="Heim C."/>
            <person name="Lasky J.R."/>
            <person name="Leites L."/>
            <person name="Islam-Faridi N."/>
            <person name="Romero-Severson J."/>
            <person name="DeLeo V.L."/>
            <person name="Lucas S.M."/>
            <person name="Lazic D."/>
            <person name="Gailing O."/>
            <person name="Carlson J."/>
            <person name="Staton M."/>
        </authorList>
    </citation>
    <scope>NUCLEOTIDE SEQUENCE [LARGE SCALE GENOMIC DNA]</scope>
    <source>
        <strain evidence="11">Pseudo-F2</strain>
    </source>
</reference>
<dbReference type="GO" id="GO:0020037">
    <property type="term" value="F:heme binding"/>
    <property type="evidence" value="ECO:0007669"/>
    <property type="project" value="InterPro"/>
</dbReference>
<sequence length="497" mass="56388">MDQAREFNFLFPFFLLLLPLLFFIFKHISSLSSKRLPLPPGPKPWPIIGNILQMGKMPHLSMTQFAQVYGPLISLRLGTQLLVVGSSPTAATEILKTHDRLLSARYVPQVTPYDDSVRDGNSLVWASGCKDKWKFLRALCRTELFSAKAIESQAILREQKVGEMVDYLGSKEGKIVHIGEIVFTTIVNTLTNLFFSKDLVDWENQEEASGLKGMIRRIMESATTPNIADFYPIFAGLDLQGLRKNAFKSLKEMYGVWEVLIKERRESQGYGFKKLDFLNVFLANGFTDDQINTLVAELFTAGTDTTTSTVEWAMAELLKNKEAMKKLQEELNKEINTGSIKESHISQLPYLQACVKETLRLHPPAPFLLPHKALETCEVMNYTIPKNSQVFVNVWAIGRDPTFWEDHLSFKPDRFLSSNLDFKGHDYEFLPFGAGRRICPGLPMATKQVQLVLASLVRCFDWSLPKGENPTNLDMTEKFGITLQKEQPLLVIPKQKL</sequence>
<evidence type="ECO:0000256" key="10">
    <source>
        <dbReference type="SAM" id="Phobius"/>
    </source>
</evidence>
<keyword evidence="10" id="KW-0472">Membrane</keyword>
<name>A0AAN7EGY1_QUERU</name>
<dbReference type="InterPro" id="IPR002401">
    <property type="entry name" value="Cyt_P450_E_grp-I"/>
</dbReference>
<dbReference type="Pfam" id="PF00067">
    <property type="entry name" value="p450"/>
    <property type="match status" value="1"/>
</dbReference>
<feature type="transmembrane region" description="Helical" evidence="10">
    <location>
        <begin position="7"/>
        <end position="25"/>
    </location>
</feature>
<dbReference type="CDD" id="cd11073">
    <property type="entry name" value="CYP76-like"/>
    <property type="match status" value="1"/>
</dbReference>
<dbReference type="Gene3D" id="1.10.630.10">
    <property type="entry name" value="Cytochrome P450"/>
    <property type="match status" value="1"/>
</dbReference>
<organism evidence="11 12">
    <name type="scientific">Quercus rubra</name>
    <name type="common">Northern red oak</name>
    <name type="synonym">Quercus borealis</name>
    <dbReference type="NCBI Taxonomy" id="3512"/>
    <lineage>
        <taxon>Eukaryota</taxon>
        <taxon>Viridiplantae</taxon>
        <taxon>Streptophyta</taxon>
        <taxon>Embryophyta</taxon>
        <taxon>Tracheophyta</taxon>
        <taxon>Spermatophyta</taxon>
        <taxon>Magnoliopsida</taxon>
        <taxon>eudicotyledons</taxon>
        <taxon>Gunneridae</taxon>
        <taxon>Pentapetalae</taxon>
        <taxon>rosids</taxon>
        <taxon>fabids</taxon>
        <taxon>Fagales</taxon>
        <taxon>Fagaceae</taxon>
        <taxon>Quercus</taxon>
    </lineage>
</organism>
<dbReference type="PANTHER" id="PTHR47950">
    <property type="entry name" value="CYTOCHROME P450, FAMILY 76, SUBFAMILY C, POLYPEPTIDE 5-RELATED"/>
    <property type="match status" value="1"/>
</dbReference>
<feature type="coiled-coil region" evidence="9">
    <location>
        <begin position="310"/>
        <end position="337"/>
    </location>
</feature>
<dbReference type="GO" id="GO:0016705">
    <property type="term" value="F:oxidoreductase activity, acting on paired donors, with incorporation or reduction of molecular oxygen"/>
    <property type="evidence" value="ECO:0007669"/>
    <property type="project" value="InterPro"/>
</dbReference>
<dbReference type="InterPro" id="IPR017972">
    <property type="entry name" value="Cyt_P450_CS"/>
</dbReference>
<evidence type="ECO:0000256" key="3">
    <source>
        <dbReference type="ARBA" id="ARBA00022617"/>
    </source>
</evidence>
<evidence type="ECO:0000256" key="7">
    <source>
        <dbReference type="PIRSR" id="PIRSR602401-1"/>
    </source>
</evidence>
<evidence type="ECO:0000256" key="9">
    <source>
        <dbReference type="SAM" id="Coils"/>
    </source>
</evidence>
<proteinExistence type="inferred from homology"/>
<dbReference type="PROSITE" id="PS00086">
    <property type="entry name" value="CYTOCHROME_P450"/>
    <property type="match status" value="1"/>
</dbReference>
<keyword evidence="9" id="KW-0175">Coiled coil</keyword>
<evidence type="ECO:0000256" key="4">
    <source>
        <dbReference type="ARBA" id="ARBA00022723"/>
    </source>
</evidence>
<keyword evidence="3 7" id="KW-0349">Heme</keyword>
<dbReference type="PRINTS" id="PR00463">
    <property type="entry name" value="EP450I"/>
</dbReference>
<keyword evidence="5 8" id="KW-0560">Oxidoreductase</keyword>
<comment type="caution">
    <text evidence="11">The sequence shown here is derived from an EMBL/GenBank/DDBJ whole genome shotgun (WGS) entry which is preliminary data.</text>
</comment>
<evidence type="ECO:0000256" key="1">
    <source>
        <dbReference type="ARBA" id="ARBA00001971"/>
    </source>
</evidence>
<evidence type="ECO:0000256" key="5">
    <source>
        <dbReference type="ARBA" id="ARBA00023002"/>
    </source>
</evidence>
<dbReference type="PRINTS" id="PR00385">
    <property type="entry name" value="P450"/>
</dbReference>
<comment type="cofactor">
    <cofactor evidence="1 7">
        <name>heme</name>
        <dbReference type="ChEBI" id="CHEBI:30413"/>
    </cofactor>
</comment>
<dbReference type="InterPro" id="IPR036396">
    <property type="entry name" value="Cyt_P450_sf"/>
</dbReference>
<evidence type="ECO:0000256" key="8">
    <source>
        <dbReference type="RuleBase" id="RU000461"/>
    </source>
</evidence>
<gene>
    <name evidence="11" type="ORF">RGQ29_030215</name>
</gene>
<accession>A0AAN7EGY1</accession>
<keyword evidence="10" id="KW-1133">Transmembrane helix</keyword>
<dbReference type="InterPro" id="IPR001128">
    <property type="entry name" value="Cyt_P450"/>
</dbReference>
<keyword evidence="10" id="KW-0812">Transmembrane</keyword>
<keyword evidence="12" id="KW-1185">Reference proteome</keyword>
<keyword evidence="8" id="KW-0503">Monooxygenase</keyword>
<dbReference type="SUPFAM" id="SSF48264">
    <property type="entry name" value="Cytochrome P450"/>
    <property type="match status" value="1"/>
</dbReference>
<dbReference type="Proteomes" id="UP001324115">
    <property type="component" value="Unassembled WGS sequence"/>
</dbReference>
<evidence type="ECO:0008006" key="13">
    <source>
        <dbReference type="Google" id="ProtNLM"/>
    </source>
</evidence>
<dbReference type="EMBL" id="JAXUIC010000009">
    <property type="protein sequence ID" value="KAK4571706.1"/>
    <property type="molecule type" value="Genomic_DNA"/>
</dbReference>